<dbReference type="EMBL" id="JAFLRD010000006">
    <property type="protein sequence ID" value="MBO0415506.1"/>
    <property type="molecule type" value="Genomic_DNA"/>
</dbReference>
<reference evidence="2 3" key="1">
    <citation type="submission" date="2021-03" db="EMBL/GenBank/DDBJ databases">
        <title>First Case of infection caused by Chromobacterium haemolyticum derived from water in China.</title>
        <authorList>
            <person name="Chen J."/>
            <person name="Liu C."/>
        </authorList>
    </citation>
    <scope>NUCLEOTIDE SEQUENCE [LARGE SCALE GENOMIC DNA]</scope>
    <source>
        <strain evidence="2 3">WJ-5</strain>
    </source>
</reference>
<protein>
    <recommendedName>
        <fullName evidence="4">Channel forming colicins domain-containing protein</fullName>
    </recommendedName>
</protein>
<gene>
    <name evidence="2" type="ORF">J1C50_08275</name>
</gene>
<dbReference type="Proteomes" id="UP000664349">
    <property type="component" value="Unassembled WGS sequence"/>
</dbReference>
<comment type="caution">
    <text evidence="2">The sequence shown here is derived from an EMBL/GenBank/DDBJ whole genome shotgun (WGS) entry which is preliminary data.</text>
</comment>
<dbReference type="RefSeq" id="WP_200122553.1">
    <property type="nucleotide sequence ID" value="NZ_JAEILV010000005.1"/>
</dbReference>
<evidence type="ECO:0000313" key="2">
    <source>
        <dbReference type="EMBL" id="MBO0415506.1"/>
    </source>
</evidence>
<proteinExistence type="predicted"/>
<keyword evidence="3" id="KW-1185">Reference proteome</keyword>
<accession>A0ABS3GKD8</accession>
<feature type="compositionally biased region" description="Low complexity" evidence="1">
    <location>
        <begin position="8"/>
        <end position="21"/>
    </location>
</feature>
<evidence type="ECO:0000313" key="3">
    <source>
        <dbReference type="Proteomes" id="UP000664349"/>
    </source>
</evidence>
<evidence type="ECO:0000256" key="1">
    <source>
        <dbReference type="SAM" id="MobiDB-lite"/>
    </source>
</evidence>
<feature type="region of interest" description="Disordered" evidence="1">
    <location>
        <begin position="1"/>
        <end position="21"/>
    </location>
</feature>
<sequence length="282" mass="30291">MSDTVTYGRSRSAGTSTTSGASAPEYKIEYRGYYQVNQRHELESPLKKSLDMLEAAAARFATDAIKDGNVRISYQNNINRMAQAVLEEVNSGKLTAKEGMEFATAMRNKIMEEHRTVTSPQALASAEKHKLNGKTVEQLLDKKARDIYQKGFYILTPTEQNKVYYAVIESSARSSGKFDVKATRLKVMGKVAWIVTAALATHAVMGADNKKKEVVKQGATIGGGVAGGAAAGLMVSTICGPGAPICAIAVVLAGSVAGGLLAESVVDSLDEELEEFSRWQMQ</sequence>
<organism evidence="2 3">
    <name type="scientific">Chromobacterium haemolyticum</name>
    <dbReference type="NCBI Taxonomy" id="394935"/>
    <lineage>
        <taxon>Bacteria</taxon>
        <taxon>Pseudomonadati</taxon>
        <taxon>Pseudomonadota</taxon>
        <taxon>Betaproteobacteria</taxon>
        <taxon>Neisseriales</taxon>
        <taxon>Chromobacteriaceae</taxon>
        <taxon>Chromobacterium</taxon>
    </lineage>
</organism>
<name>A0ABS3GKD8_9NEIS</name>
<evidence type="ECO:0008006" key="4">
    <source>
        <dbReference type="Google" id="ProtNLM"/>
    </source>
</evidence>